<sequence>MCLEDLQEEKVPRRPPAQTPEPAQLASFEMKEQWFYWEIPFPRDLGSVCVPWRASSSVNQQSAHFLKCLKQPVSVHLTSSADEDCRYLPEFLCIKPALVQNPSPGPRPTSAPSSCRRRLITRSLCAAAVEPAQPSTAEVTALEQGA</sequence>
<gene>
    <name evidence="2" type="ORF">PLEPLA_LOCUS23410</name>
</gene>
<reference evidence="2" key="1">
    <citation type="submission" date="2020-03" db="EMBL/GenBank/DDBJ databases">
        <authorList>
            <person name="Weist P."/>
        </authorList>
    </citation>
    <scope>NUCLEOTIDE SEQUENCE</scope>
</reference>
<dbReference type="EMBL" id="CADEAL010001762">
    <property type="protein sequence ID" value="CAB1435326.1"/>
    <property type="molecule type" value="Genomic_DNA"/>
</dbReference>
<protein>
    <submittedName>
        <fullName evidence="2">Uncharacterized protein</fullName>
    </submittedName>
</protein>
<evidence type="ECO:0000313" key="2">
    <source>
        <dbReference type="EMBL" id="CAB1435326.1"/>
    </source>
</evidence>
<proteinExistence type="predicted"/>
<organism evidence="2 3">
    <name type="scientific">Pleuronectes platessa</name>
    <name type="common">European plaice</name>
    <dbReference type="NCBI Taxonomy" id="8262"/>
    <lineage>
        <taxon>Eukaryota</taxon>
        <taxon>Metazoa</taxon>
        <taxon>Chordata</taxon>
        <taxon>Craniata</taxon>
        <taxon>Vertebrata</taxon>
        <taxon>Euteleostomi</taxon>
        <taxon>Actinopterygii</taxon>
        <taxon>Neopterygii</taxon>
        <taxon>Teleostei</taxon>
        <taxon>Neoteleostei</taxon>
        <taxon>Acanthomorphata</taxon>
        <taxon>Carangaria</taxon>
        <taxon>Pleuronectiformes</taxon>
        <taxon>Pleuronectoidei</taxon>
        <taxon>Pleuronectidae</taxon>
        <taxon>Pleuronectes</taxon>
    </lineage>
</organism>
<name>A0A9N7UPC7_PLEPL</name>
<keyword evidence="3" id="KW-1185">Reference proteome</keyword>
<dbReference type="Proteomes" id="UP001153269">
    <property type="component" value="Unassembled WGS sequence"/>
</dbReference>
<feature type="region of interest" description="Disordered" evidence="1">
    <location>
        <begin position="1"/>
        <end position="23"/>
    </location>
</feature>
<evidence type="ECO:0000313" key="3">
    <source>
        <dbReference type="Proteomes" id="UP001153269"/>
    </source>
</evidence>
<evidence type="ECO:0000256" key="1">
    <source>
        <dbReference type="SAM" id="MobiDB-lite"/>
    </source>
</evidence>
<dbReference type="AlphaFoldDB" id="A0A9N7UPC7"/>
<accession>A0A9N7UPC7</accession>
<comment type="caution">
    <text evidence="2">The sequence shown here is derived from an EMBL/GenBank/DDBJ whole genome shotgun (WGS) entry which is preliminary data.</text>
</comment>